<evidence type="ECO:0000313" key="1">
    <source>
        <dbReference type="EMBL" id="KAJ8115926.1"/>
    </source>
</evidence>
<dbReference type="EMBL" id="JAPHNI010000116">
    <property type="protein sequence ID" value="KAJ8115926.1"/>
    <property type="molecule type" value="Genomic_DNA"/>
</dbReference>
<gene>
    <name evidence="1" type="ORF">OPT61_g2538</name>
</gene>
<name>A0ACC2IL51_9PLEO</name>
<keyword evidence="2" id="KW-1185">Reference proteome</keyword>
<comment type="caution">
    <text evidence="1">The sequence shown here is derived from an EMBL/GenBank/DDBJ whole genome shotgun (WGS) entry which is preliminary data.</text>
</comment>
<dbReference type="Proteomes" id="UP001153331">
    <property type="component" value="Unassembled WGS sequence"/>
</dbReference>
<reference evidence="1" key="1">
    <citation type="submission" date="2022-11" db="EMBL/GenBank/DDBJ databases">
        <title>Genome Sequence of Boeremia exigua.</title>
        <authorList>
            <person name="Buettner E."/>
        </authorList>
    </citation>
    <scope>NUCLEOTIDE SEQUENCE</scope>
    <source>
        <strain evidence="1">CU02</strain>
    </source>
</reference>
<proteinExistence type="predicted"/>
<protein>
    <submittedName>
        <fullName evidence="1">Uncharacterized protein</fullName>
    </submittedName>
</protein>
<sequence>MFLFSRLHHSVASLLLNYVNDAPTLQLSLRESLAASAIYAASTNSKEPHQAVWGPKLRGASNQVRIVSAETASLIGQYCFDITSEVAMAEQKTQLIATAQYHTPSTPSGSDTGHNVKSRMIYQESWLGLRQRVHKLWLLEALASVFSLVLFATIVVVLLFYDKRIYGVSTSQSDGMKRPHVFFYLAFLSAVMRATMLLPVATAIGQLKWSWFRSPRRLIDMERFDEAAGGMLGSAKLILTLRFRHAAAIGAALTVLALPLDALIQTAVLLPSRLVEVNDLDAASLYGGSYRNESKLERAVTYTDNQRMTHGNNFWPGTAMVNAILFGQTYSSGPANIVTAVTKVDCPTGYCNFKRTQTLAIGKKCVRRTDIVYMAGNKTHPAYQTLPGTNLRYYLNGTNTFERQYIAAESYSNWPMPNSTLPEATYPTENYAKEIFNSSILQYNPARGYFNSTLGPLIMRTAMLLDVGRDVNTTIDNGTFGAECALYWYIKTHEVFVNASTNFRFGETADERTPMNFTQNNYTTLIMTPETCIVEGQTIAPSDDAYYRNNCIYKVGREARLGLRNMLWDPYYGLVGNLTRVATTTNSEGRKFVTWNQRSLFAVNINEARHWNNTITSNSIDWIWNNIAFATTATIRRASSAQADEESNKIEKERLFATGTVSVLVFSYDVDWIRLIMPALLVLCCALFVLYTALHTKNEYDWRRSALPLLFHGLEDQERLAQGDVRDFNVMQDVAKDIRVQLTEHVDMNGARFTTYDKGASSQGRRWFST</sequence>
<organism evidence="1 2">
    <name type="scientific">Boeremia exigua</name>
    <dbReference type="NCBI Taxonomy" id="749465"/>
    <lineage>
        <taxon>Eukaryota</taxon>
        <taxon>Fungi</taxon>
        <taxon>Dikarya</taxon>
        <taxon>Ascomycota</taxon>
        <taxon>Pezizomycotina</taxon>
        <taxon>Dothideomycetes</taxon>
        <taxon>Pleosporomycetidae</taxon>
        <taxon>Pleosporales</taxon>
        <taxon>Pleosporineae</taxon>
        <taxon>Didymellaceae</taxon>
        <taxon>Boeremia</taxon>
    </lineage>
</organism>
<accession>A0ACC2IL51</accession>
<evidence type="ECO:0000313" key="2">
    <source>
        <dbReference type="Proteomes" id="UP001153331"/>
    </source>
</evidence>